<proteinExistence type="predicted"/>
<sequence>MRLVFAAHEHEEYGLVRDRLLTAVLARSRRLGREVDPVLVGAALDYKIGVDGRLGRWTRRHVADALAVWFPRTVAVADNEWAEIPHALHGLFALLAEQDHLDGGSAPVQELHDQVADSTPALYDAMADERNYDLGKFWNVQMMRHDVDKADVLAVQRFLEQATRGELDIDRDALAAVTREETRRREQPDDTPPTPGPVLLPSAATLVESASASSALERLRAFTYWIRAGRRLTRDGRLHLADALALAEALGLDHFYRDTARTSDDLPDVALLVSWARQARLVRVVNRRLVPVKGSGPLLHRPIEFFRRAFDALARLGDHFGGTDVFGAPSLFSMSLGEAFPVLWYDLYQAGGGPVPIEHFYRVVRDTVNGQFGCVVDDLAGDVEQRLWRRDVTALLDAMELLGAVELEESTDHDHLAALAGRDDPDPTVVSLTPIGIWVCNQLLLEQGVHAPLVGEYSDEDVEYVCVRMSGCRPEIAEAELAAWVAARDPRTAAHELTRFLRRTDDPGHRGLVVAALARTGEGGHEVTRRLEEHAARRSRRAPDAAPPIPEPRVAVVRS</sequence>
<evidence type="ECO:0000256" key="1">
    <source>
        <dbReference type="SAM" id="MobiDB-lite"/>
    </source>
</evidence>
<reference evidence="2 3" key="1">
    <citation type="submission" date="2019-07" db="EMBL/GenBank/DDBJ databases">
        <title>Whole genome shotgun sequence of Pseudonocardia sulfidoxydans NBRC 16205.</title>
        <authorList>
            <person name="Hosoyama A."/>
            <person name="Uohara A."/>
            <person name="Ohji S."/>
            <person name="Ichikawa N."/>
        </authorList>
    </citation>
    <scope>NUCLEOTIDE SEQUENCE [LARGE SCALE GENOMIC DNA]</scope>
    <source>
        <strain evidence="2 3">NBRC 16205</strain>
    </source>
</reference>
<gene>
    <name evidence="2" type="ORF">PSU4_42650</name>
</gene>
<name>A0A511DKG3_9PSEU</name>
<dbReference type="RefSeq" id="WP_147111263.1">
    <property type="nucleotide sequence ID" value="NZ_BJVJ01000050.1"/>
</dbReference>
<dbReference type="OrthoDB" id="3578774at2"/>
<keyword evidence="3" id="KW-1185">Reference proteome</keyword>
<feature type="compositionally biased region" description="Basic and acidic residues" evidence="1">
    <location>
        <begin position="178"/>
        <end position="188"/>
    </location>
</feature>
<comment type="caution">
    <text evidence="2">The sequence shown here is derived from an EMBL/GenBank/DDBJ whole genome shotgun (WGS) entry which is preliminary data.</text>
</comment>
<dbReference type="Proteomes" id="UP000321685">
    <property type="component" value="Unassembled WGS sequence"/>
</dbReference>
<organism evidence="2 3">
    <name type="scientific">Pseudonocardia sulfidoxydans NBRC 16205</name>
    <dbReference type="NCBI Taxonomy" id="1223511"/>
    <lineage>
        <taxon>Bacteria</taxon>
        <taxon>Bacillati</taxon>
        <taxon>Actinomycetota</taxon>
        <taxon>Actinomycetes</taxon>
        <taxon>Pseudonocardiales</taxon>
        <taxon>Pseudonocardiaceae</taxon>
        <taxon>Pseudonocardia</taxon>
    </lineage>
</organism>
<accession>A0A511DKG3</accession>
<feature type="region of interest" description="Disordered" evidence="1">
    <location>
        <begin position="178"/>
        <end position="199"/>
    </location>
</feature>
<evidence type="ECO:0000313" key="2">
    <source>
        <dbReference type="EMBL" id="GEL25311.1"/>
    </source>
</evidence>
<feature type="region of interest" description="Disordered" evidence="1">
    <location>
        <begin position="534"/>
        <end position="559"/>
    </location>
</feature>
<dbReference type="AlphaFoldDB" id="A0A511DKG3"/>
<protein>
    <submittedName>
        <fullName evidence="2">Uncharacterized protein</fullName>
    </submittedName>
</protein>
<dbReference type="EMBL" id="BJVJ01000050">
    <property type="protein sequence ID" value="GEL25311.1"/>
    <property type="molecule type" value="Genomic_DNA"/>
</dbReference>
<evidence type="ECO:0000313" key="3">
    <source>
        <dbReference type="Proteomes" id="UP000321685"/>
    </source>
</evidence>